<dbReference type="EMBL" id="JBBWWQ010000008">
    <property type="protein sequence ID" value="KAK8941273.1"/>
    <property type="molecule type" value="Genomic_DNA"/>
</dbReference>
<feature type="compositionally biased region" description="Polar residues" evidence="1">
    <location>
        <begin position="154"/>
        <end position="171"/>
    </location>
</feature>
<keyword evidence="2" id="KW-0472">Membrane</keyword>
<feature type="compositionally biased region" description="Polar residues" evidence="1">
    <location>
        <begin position="382"/>
        <end position="394"/>
    </location>
</feature>
<organism evidence="3 4">
    <name type="scientific">Platanthera zijinensis</name>
    <dbReference type="NCBI Taxonomy" id="2320716"/>
    <lineage>
        <taxon>Eukaryota</taxon>
        <taxon>Viridiplantae</taxon>
        <taxon>Streptophyta</taxon>
        <taxon>Embryophyta</taxon>
        <taxon>Tracheophyta</taxon>
        <taxon>Spermatophyta</taxon>
        <taxon>Magnoliopsida</taxon>
        <taxon>Liliopsida</taxon>
        <taxon>Asparagales</taxon>
        <taxon>Orchidaceae</taxon>
        <taxon>Orchidoideae</taxon>
        <taxon>Orchideae</taxon>
        <taxon>Orchidinae</taxon>
        <taxon>Platanthera</taxon>
    </lineage>
</organism>
<keyword evidence="2" id="KW-1133">Transmembrane helix</keyword>
<feature type="region of interest" description="Disordered" evidence="1">
    <location>
        <begin position="382"/>
        <end position="411"/>
    </location>
</feature>
<reference evidence="3 4" key="1">
    <citation type="journal article" date="2022" name="Nat. Plants">
        <title>Genomes of leafy and leafless Platanthera orchids illuminate the evolution of mycoheterotrophy.</title>
        <authorList>
            <person name="Li M.H."/>
            <person name="Liu K.W."/>
            <person name="Li Z."/>
            <person name="Lu H.C."/>
            <person name="Ye Q.L."/>
            <person name="Zhang D."/>
            <person name="Wang J.Y."/>
            <person name="Li Y.F."/>
            <person name="Zhong Z.M."/>
            <person name="Liu X."/>
            <person name="Yu X."/>
            <person name="Liu D.K."/>
            <person name="Tu X.D."/>
            <person name="Liu B."/>
            <person name="Hao Y."/>
            <person name="Liao X.Y."/>
            <person name="Jiang Y.T."/>
            <person name="Sun W.H."/>
            <person name="Chen J."/>
            <person name="Chen Y.Q."/>
            <person name="Ai Y."/>
            <person name="Zhai J.W."/>
            <person name="Wu S.S."/>
            <person name="Zhou Z."/>
            <person name="Hsiao Y.Y."/>
            <person name="Wu W.L."/>
            <person name="Chen Y.Y."/>
            <person name="Lin Y.F."/>
            <person name="Hsu J.L."/>
            <person name="Li C.Y."/>
            <person name="Wang Z.W."/>
            <person name="Zhao X."/>
            <person name="Zhong W.Y."/>
            <person name="Ma X.K."/>
            <person name="Ma L."/>
            <person name="Huang J."/>
            <person name="Chen G.Z."/>
            <person name="Huang M.Z."/>
            <person name="Huang L."/>
            <person name="Peng D.H."/>
            <person name="Luo Y.B."/>
            <person name="Zou S.Q."/>
            <person name="Chen S.P."/>
            <person name="Lan S."/>
            <person name="Tsai W.C."/>
            <person name="Van de Peer Y."/>
            <person name="Liu Z.J."/>
        </authorList>
    </citation>
    <scope>NUCLEOTIDE SEQUENCE [LARGE SCALE GENOMIC DNA]</scope>
    <source>
        <strain evidence="3">Lor287</strain>
    </source>
</reference>
<gene>
    <name evidence="3" type="primary">ARR9</name>
    <name evidence="3" type="ORF">KSP39_PZI010684</name>
</gene>
<protein>
    <submittedName>
        <fullName evidence="3">Two-component response regulator ARR9</fullName>
    </submittedName>
</protein>
<sequence>MNNCPKLEDSLYCKGAGGLLKIELKAAALFSSSISVMIRSSKSGIKVLSMTKVGPGGLDLYVSSGTPPPMGCLCDAILVPRGFGGSSFVTTYDLRQSGAEATPQNFQLYRCLEEGADEFFLKPVQLSDMQKLRPHILKGKFHESSSSSSKSRSVIHTTQVPPPLQDSSTDLSNDPVAMSGVEIIILDWRYLYFGAIIYVALMFRLLLKFLNNSSLVLSSPSSPEISQDSSSSYISCDNLDDVRLTEALSRMIQDGTHDLSLKVNLDVKLHSRSYKSCAGELRTPTLVKPLQINKVHNYGKIRKATHAVCRDHLLPIISFPFLFGGVFAVNKGGVVVFTVSPLESAHDLSRWSLTSVTPASSSSYVTSSPLFPKAISFVRYSTGRTRPGSRNSPLSLGEHEPGSCDSPAPRAEDEVVGVSRKSDRILALKLVIGKETINYLDFDAIVGGRSILPGGSDQNDQVDVVDAVDFMLLAITRCAGSTRHSNSLRRPIASRAPCYARHAGVDDRLQGDDRKRLGVSAIPPAFPTSEKEHSFSSLFKDVLGFENDHSGGEGDS</sequence>
<evidence type="ECO:0000313" key="3">
    <source>
        <dbReference type="EMBL" id="KAK8941273.1"/>
    </source>
</evidence>
<evidence type="ECO:0000313" key="4">
    <source>
        <dbReference type="Proteomes" id="UP001418222"/>
    </source>
</evidence>
<dbReference type="AlphaFoldDB" id="A0AAP0BKF4"/>
<keyword evidence="2" id="KW-0812">Transmembrane</keyword>
<keyword evidence="4" id="KW-1185">Reference proteome</keyword>
<comment type="caution">
    <text evidence="3">The sequence shown here is derived from an EMBL/GenBank/DDBJ whole genome shotgun (WGS) entry which is preliminary data.</text>
</comment>
<evidence type="ECO:0000256" key="1">
    <source>
        <dbReference type="SAM" id="MobiDB-lite"/>
    </source>
</evidence>
<name>A0AAP0BKF4_9ASPA</name>
<feature type="transmembrane region" description="Helical" evidence="2">
    <location>
        <begin position="188"/>
        <end position="207"/>
    </location>
</feature>
<proteinExistence type="predicted"/>
<evidence type="ECO:0000256" key="2">
    <source>
        <dbReference type="SAM" id="Phobius"/>
    </source>
</evidence>
<accession>A0AAP0BKF4</accession>
<dbReference type="Proteomes" id="UP001418222">
    <property type="component" value="Unassembled WGS sequence"/>
</dbReference>
<feature type="region of interest" description="Disordered" evidence="1">
    <location>
        <begin position="141"/>
        <end position="171"/>
    </location>
</feature>